<reference evidence="6 7" key="1">
    <citation type="submission" date="2016-03" db="EMBL/GenBank/DDBJ databases">
        <title>Complete genome of Aminobacter aminovorans KCTC 2477.</title>
        <authorList>
            <person name="Kim K.M."/>
        </authorList>
    </citation>
    <scope>NUCLEOTIDE SEQUENCE [LARGE SCALE GENOMIC DNA]</scope>
    <source>
        <strain evidence="6 7">KCTC 2477</strain>
        <plasmid evidence="6 7">pAA04</plasmid>
    </source>
</reference>
<dbReference type="InterPro" id="IPR003953">
    <property type="entry name" value="FAD-dep_OxRdtase_2_FAD-bd"/>
</dbReference>
<keyword evidence="2" id="KW-0285">Flavoprotein</keyword>
<proteinExistence type="predicted"/>
<dbReference type="InterPro" id="IPR027477">
    <property type="entry name" value="Succ_DH/fumarate_Rdtase_cat_sf"/>
</dbReference>
<evidence type="ECO:0000259" key="5">
    <source>
        <dbReference type="Pfam" id="PF00890"/>
    </source>
</evidence>
<evidence type="ECO:0000313" key="7">
    <source>
        <dbReference type="Proteomes" id="UP000075755"/>
    </source>
</evidence>
<dbReference type="Proteomes" id="UP000075755">
    <property type="component" value="Plasmid pAA04"/>
</dbReference>
<dbReference type="SUPFAM" id="SSF56425">
    <property type="entry name" value="Succinate dehydrogenase/fumarate reductase flavoprotein, catalytic domain"/>
    <property type="match status" value="1"/>
</dbReference>
<keyword evidence="6" id="KW-0614">Plasmid</keyword>
<dbReference type="SUPFAM" id="SSF51905">
    <property type="entry name" value="FAD/NAD(P)-binding domain"/>
    <property type="match status" value="1"/>
</dbReference>
<protein>
    <submittedName>
        <fullName evidence="6">Fumarate reductase/succinate dehydrogenase flavoprotein domain protein</fullName>
    </submittedName>
</protein>
<comment type="cofactor">
    <cofactor evidence="1">
        <name>FAD</name>
        <dbReference type="ChEBI" id="CHEBI:57692"/>
    </cofactor>
</comment>
<dbReference type="Gene3D" id="3.90.700.10">
    <property type="entry name" value="Succinate dehydrogenase/fumarate reductase flavoprotein, catalytic domain"/>
    <property type="match status" value="1"/>
</dbReference>
<evidence type="ECO:0000256" key="2">
    <source>
        <dbReference type="ARBA" id="ARBA00022630"/>
    </source>
</evidence>
<evidence type="ECO:0000256" key="1">
    <source>
        <dbReference type="ARBA" id="ARBA00001974"/>
    </source>
</evidence>
<gene>
    <name evidence="6" type="ORF">AA2016_6637</name>
</gene>
<dbReference type="EMBL" id="CP015009">
    <property type="protein sequence ID" value="AMS45527.1"/>
    <property type="molecule type" value="Genomic_DNA"/>
</dbReference>
<feature type="domain" description="FAD-dependent oxidoreductase 2 FAD-binding" evidence="5">
    <location>
        <begin position="12"/>
        <end position="548"/>
    </location>
</feature>
<dbReference type="PANTHER" id="PTHR43400:SF10">
    <property type="entry name" value="3-OXOSTEROID 1-DEHYDROGENASE"/>
    <property type="match status" value="1"/>
</dbReference>
<dbReference type="GO" id="GO:0016491">
    <property type="term" value="F:oxidoreductase activity"/>
    <property type="evidence" value="ECO:0007669"/>
    <property type="project" value="UniProtKB-KW"/>
</dbReference>
<evidence type="ECO:0000256" key="3">
    <source>
        <dbReference type="ARBA" id="ARBA00022827"/>
    </source>
</evidence>
<dbReference type="GO" id="GO:0008202">
    <property type="term" value="P:steroid metabolic process"/>
    <property type="evidence" value="ECO:0007669"/>
    <property type="project" value="UniProtKB-ARBA"/>
</dbReference>
<keyword evidence="4" id="KW-0560">Oxidoreductase</keyword>
<dbReference type="AlphaFoldDB" id="A0AAC9FEU5"/>
<name>A0AAC9FEU5_AMIAI</name>
<evidence type="ECO:0000313" key="6">
    <source>
        <dbReference type="EMBL" id="AMS45527.1"/>
    </source>
</evidence>
<accession>A0AAC9FEU5</accession>
<dbReference type="InterPro" id="IPR050315">
    <property type="entry name" value="FAD-oxidoreductase_2"/>
</dbReference>
<dbReference type="Pfam" id="PF00890">
    <property type="entry name" value="FAD_binding_2"/>
    <property type="match status" value="1"/>
</dbReference>
<dbReference type="KEGG" id="aak:AA2016_6637"/>
<organism evidence="6 7">
    <name type="scientific">Aminobacter aminovorans</name>
    <name type="common">Chelatobacter heintzii</name>
    <dbReference type="NCBI Taxonomy" id="83263"/>
    <lineage>
        <taxon>Bacteria</taxon>
        <taxon>Pseudomonadati</taxon>
        <taxon>Pseudomonadota</taxon>
        <taxon>Alphaproteobacteria</taxon>
        <taxon>Hyphomicrobiales</taxon>
        <taxon>Phyllobacteriaceae</taxon>
        <taxon>Aminobacter</taxon>
    </lineage>
</organism>
<dbReference type="PANTHER" id="PTHR43400">
    <property type="entry name" value="FUMARATE REDUCTASE"/>
    <property type="match status" value="1"/>
</dbReference>
<evidence type="ECO:0000256" key="4">
    <source>
        <dbReference type="ARBA" id="ARBA00023002"/>
    </source>
</evidence>
<dbReference type="InterPro" id="IPR036188">
    <property type="entry name" value="FAD/NAD-bd_sf"/>
</dbReference>
<geneLocation type="plasmid" evidence="6 7">
    <name>pAA04</name>
</geneLocation>
<dbReference type="Gene3D" id="3.50.50.60">
    <property type="entry name" value="FAD/NAD(P)-binding domain"/>
    <property type="match status" value="2"/>
</dbReference>
<sequence length="579" mass="62020">MSMPSTTESDCDLLVVGSGAGGMSAAVTAAHMGLKVIVVEKDSQFGGTTAWSGGVVWVPCNPVSQRAGVVDAISDARTYLLHERATLNLAAVDAYLNAAPEAIDFFERETEVKFTASLHGDRHPEHPGGLVSGRSLSPQPYDGNELGDWFDKLKPPPEETMLFGMQIGYGHEFVDFLNATRSPAAAFRVAKYFMRYALARLRHGRNTRLFNGNALIARLAKTAQKLGVEIRLRTPALELLQENGRVCGARVLDDGRPIEIRSCKGVVIATGGYPHDIHRVLKTHAHVKSGSRHFSRAPTTNTGDGIRMSEAAGAAFSGDLTSPTGLTPVSFVRKANGELSFQPHLFDRTKPGYIAVTPDGHRYCDESASYHDFVLSMIEHCDSPTGVRSFIICDHRAIRKHGMGAARQAPLPIGAHLRSGYLKSAKTLEGLAMQLGMEGNVLKATIERYNKNAVSGKDPDFHRGESAFTRTMGDPFHSPNPCVGPLEVAPFYAVEIFPGDIGTFAGLATDGNGRVLNESGIPVEGLYAAGNDMLSVMGGAYPAGGITIGPAMAFGYLVAKFAKAEHVRTDVASRSSPAD</sequence>
<dbReference type="PRINTS" id="PR00411">
    <property type="entry name" value="PNDRDTASEI"/>
</dbReference>
<keyword evidence="3" id="KW-0274">FAD</keyword>